<proteinExistence type="predicted"/>
<keyword evidence="3" id="KW-1185">Reference proteome</keyword>
<feature type="compositionally biased region" description="Basic and acidic residues" evidence="1">
    <location>
        <begin position="1"/>
        <end position="12"/>
    </location>
</feature>
<dbReference type="InterPro" id="IPR049803">
    <property type="entry name" value="RiPP_thiocil-like"/>
</dbReference>
<evidence type="ECO:0000256" key="1">
    <source>
        <dbReference type="SAM" id="MobiDB-lite"/>
    </source>
</evidence>
<dbReference type="NCBIfam" id="NF033482">
    <property type="entry name" value="RiPP_thiocil"/>
    <property type="match status" value="1"/>
</dbReference>
<accession>A0A502CML9</accession>
<sequence>MTERDISDDDLRASSSRGTQDPDPRRAAVSESTKSVQADEASSAPRGYPGGGVADGHDRVPQIVTGQPTPTVRELLAELAQLEDATRGLGGVRRPAWTVQTPDLLAALAREQEIIDELHRRCPDAHPATASTPSAASTAATPASTASTASTADENRAAGQG</sequence>
<gene>
    <name evidence="2" type="ORF">EAH86_17600</name>
</gene>
<feature type="region of interest" description="Disordered" evidence="1">
    <location>
        <begin position="1"/>
        <end position="69"/>
    </location>
</feature>
<dbReference type="Proteomes" id="UP000317722">
    <property type="component" value="Unassembled WGS sequence"/>
</dbReference>
<comment type="caution">
    <text evidence="2">The sequence shown here is derived from an EMBL/GenBank/DDBJ whole genome shotgun (WGS) entry which is preliminary data.</text>
</comment>
<name>A0A502CML9_9MICO</name>
<evidence type="ECO:0000313" key="2">
    <source>
        <dbReference type="EMBL" id="TPG14022.1"/>
    </source>
</evidence>
<dbReference type="AlphaFoldDB" id="A0A502CML9"/>
<protein>
    <submittedName>
        <fullName evidence="2">Thiocillin family RiPP</fullName>
    </submittedName>
</protein>
<organism evidence="2 3">
    <name type="scientific">Pedococcus bigeumensis</name>
    <dbReference type="NCBI Taxonomy" id="433644"/>
    <lineage>
        <taxon>Bacteria</taxon>
        <taxon>Bacillati</taxon>
        <taxon>Actinomycetota</taxon>
        <taxon>Actinomycetes</taxon>
        <taxon>Micrococcales</taxon>
        <taxon>Intrasporangiaceae</taxon>
        <taxon>Pedococcus</taxon>
    </lineage>
</organism>
<reference evidence="2 3" key="1">
    <citation type="journal article" date="2019" name="Environ. Microbiol.">
        <title>Species interactions and distinct microbial communities in high Arctic permafrost affected cryosols are associated with the CH4 and CO2 gas fluxes.</title>
        <authorList>
            <person name="Altshuler I."/>
            <person name="Hamel J."/>
            <person name="Turney S."/>
            <person name="Magnuson E."/>
            <person name="Levesque R."/>
            <person name="Greer C."/>
            <person name="Whyte L.G."/>
        </authorList>
    </citation>
    <scope>NUCLEOTIDE SEQUENCE [LARGE SCALE GENOMIC DNA]</scope>
    <source>
        <strain evidence="2 3">S9.3A</strain>
    </source>
</reference>
<feature type="compositionally biased region" description="Low complexity" evidence="1">
    <location>
        <begin position="127"/>
        <end position="152"/>
    </location>
</feature>
<evidence type="ECO:0000313" key="3">
    <source>
        <dbReference type="Proteomes" id="UP000317722"/>
    </source>
</evidence>
<feature type="region of interest" description="Disordered" evidence="1">
    <location>
        <begin position="124"/>
        <end position="161"/>
    </location>
</feature>
<dbReference type="EMBL" id="RCZM01000006">
    <property type="protein sequence ID" value="TPG14022.1"/>
    <property type="molecule type" value="Genomic_DNA"/>
</dbReference>